<feature type="compositionally biased region" description="Basic residues" evidence="1">
    <location>
        <begin position="174"/>
        <end position="185"/>
    </location>
</feature>
<accession>A0ABY0HLP8</accession>
<gene>
    <name evidence="2" type="ORF">DL762_001089</name>
</gene>
<name>A0ABY0HLP8_9PEZI</name>
<proteinExistence type="predicted"/>
<feature type="region of interest" description="Disordered" evidence="1">
    <location>
        <begin position="140"/>
        <end position="185"/>
    </location>
</feature>
<dbReference type="Proteomes" id="UP000294003">
    <property type="component" value="Unassembled WGS sequence"/>
</dbReference>
<organism evidence="2 3">
    <name type="scientific">Monosporascus cannonballus</name>
    <dbReference type="NCBI Taxonomy" id="155416"/>
    <lineage>
        <taxon>Eukaryota</taxon>
        <taxon>Fungi</taxon>
        <taxon>Dikarya</taxon>
        <taxon>Ascomycota</taxon>
        <taxon>Pezizomycotina</taxon>
        <taxon>Sordariomycetes</taxon>
        <taxon>Xylariomycetidae</taxon>
        <taxon>Xylariales</taxon>
        <taxon>Xylariales incertae sedis</taxon>
        <taxon>Monosporascus</taxon>
    </lineage>
</organism>
<sequence>MENSSSIQGEPSLLGLPAELRFVIYNFPFRGSRIDYDPTRRPALRATRHWTVLAACKRIYEEGRTAYWRETRVHMGPGSEIAGLAARLPDFARGRMGHTRRLDALSARETPDCLVRFAGLRTCELLVGASARLAFEMCEEVDDGPDPPREGARGHPDGRRPPMPRAAAPPAPRQRVRRGRFPGPV</sequence>
<evidence type="ECO:0000313" key="2">
    <source>
        <dbReference type="EMBL" id="RYO93390.1"/>
    </source>
</evidence>
<reference evidence="2 3" key="1">
    <citation type="submission" date="2018-06" db="EMBL/GenBank/DDBJ databases">
        <title>Complete Genomes of Monosporascus.</title>
        <authorList>
            <person name="Robinson A.J."/>
            <person name="Natvig D.O."/>
        </authorList>
    </citation>
    <scope>NUCLEOTIDE SEQUENCE [LARGE SCALE GENOMIC DNA]</scope>
    <source>
        <strain evidence="2 3">CBS 609.92</strain>
    </source>
</reference>
<evidence type="ECO:0000313" key="3">
    <source>
        <dbReference type="Proteomes" id="UP000294003"/>
    </source>
</evidence>
<keyword evidence="3" id="KW-1185">Reference proteome</keyword>
<protein>
    <submittedName>
        <fullName evidence="2">Uncharacterized protein</fullName>
    </submittedName>
</protein>
<evidence type="ECO:0000256" key="1">
    <source>
        <dbReference type="SAM" id="MobiDB-lite"/>
    </source>
</evidence>
<comment type="caution">
    <text evidence="2">The sequence shown here is derived from an EMBL/GenBank/DDBJ whole genome shotgun (WGS) entry which is preliminary data.</text>
</comment>
<dbReference type="EMBL" id="QJNS01000018">
    <property type="protein sequence ID" value="RYO93390.1"/>
    <property type="molecule type" value="Genomic_DNA"/>
</dbReference>
<feature type="compositionally biased region" description="Basic and acidic residues" evidence="1">
    <location>
        <begin position="146"/>
        <end position="160"/>
    </location>
</feature>
<feature type="compositionally biased region" description="Pro residues" evidence="1">
    <location>
        <begin position="161"/>
        <end position="172"/>
    </location>
</feature>